<keyword evidence="4" id="KW-1185">Reference proteome</keyword>
<comment type="caution">
    <text evidence="3">The sequence shown here is derived from an EMBL/GenBank/DDBJ whole genome shotgun (WGS) entry which is preliminary data.</text>
</comment>
<name>A0A7W7WTG1_9ACTN</name>
<feature type="compositionally biased region" description="Basic and acidic residues" evidence="1">
    <location>
        <begin position="16"/>
        <end position="25"/>
    </location>
</feature>
<reference evidence="3 4" key="1">
    <citation type="submission" date="2020-08" db="EMBL/GenBank/DDBJ databases">
        <title>Sequencing the genomes of 1000 actinobacteria strains.</title>
        <authorList>
            <person name="Klenk H.-P."/>
        </authorList>
    </citation>
    <scope>NUCLEOTIDE SEQUENCE [LARGE SCALE GENOMIC DNA]</scope>
    <source>
        <strain evidence="3 4">DSM 45886</strain>
    </source>
</reference>
<dbReference type="InterPro" id="IPR025295">
    <property type="entry name" value="eCIS_core_dom"/>
</dbReference>
<feature type="region of interest" description="Disordered" evidence="1">
    <location>
        <begin position="67"/>
        <end position="88"/>
    </location>
</feature>
<dbReference type="RefSeq" id="WP_184538629.1">
    <property type="nucleotide sequence ID" value="NZ_JACHJW010000001.1"/>
</dbReference>
<dbReference type="EMBL" id="JACHJW010000001">
    <property type="protein sequence ID" value="MBB4962433.1"/>
    <property type="molecule type" value="Genomic_DNA"/>
</dbReference>
<dbReference type="Proteomes" id="UP000578819">
    <property type="component" value="Unassembled WGS sequence"/>
</dbReference>
<feature type="region of interest" description="Disordered" evidence="1">
    <location>
        <begin position="1"/>
        <end position="25"/>
    </location>
</feature>
<protein>
    <recommendedName>
        <fullName evidence="2">eCIS core domain-containing protein</fullName>
    </recommendedName>
</protein>
<feature type="domain" description="eCIS core" evidence="2">
    <location>
        <begin position="85"/>
        <end position="162"/>
    </location>
</feature>
<feature type="compositionally biased region" description="Acidic residues" evidence="1">
    <location>
        <begin position="251"/>
        <end position="261"/>
    </location>
</feature>
<proteinExistence type="predicted"/>
<gene>
    <name evidence="3" type="ORF">FHR38_006166</name>
</gene>
<organism evidence="3 4">
    <name type="scientific">Micromonospora polyrhachis</name>
    <dbReference type="NCBI Taxonomy" id="1282883"/>
    <lineage>
        <taxon>Bacteria</taxon>
        <taxon>Bacillati</taxon>
        <taxon>Actinomycetota</taxon>
        <taxon>Actinomycetes</taxon>
        <taxon>Micromonosporales</taxon>
        <taxon>Micromonosporaceae</taxon>
        <taxon>Micromonospora</taxon>
    </lineage>
</organism>
<feature type="compositionally biased region" description="Basic and acidic residues" evidence="1">
    <location>
        <begin position="211"/>
        <end position="221"/>
    </location>
</feature>
<evidence type="ECO:0000313" key="3">
    <source>
        <dbReference type="EMBL" id="MBB4962433.1"/>
    </source>
</evidence>
<evidence type="ECO:0000256" key="1">
    <source>
        <dbReference type="SAM" id="MobiDB-lite"/>
    </source>
</evidence>
<evidence type="ECO:0000259" key="2">
    <source>
        <dbReference type="Pfam" id="PF13699"/>
    </source>
</evidence>
<feature type="compositionally biased region" description="Basic and acidic residues" evidence="1">
    <location>
        <begin position="177"/>
        <end position="186"/>
    </location>
</feature>
<dbReference type="AlphaFoldDB" id="A0A7W7WTG1"/>
<feature type="region of interest" description="Disordered" evidence="1">
    <location>
        <begin position="160"/>
        <end position="261"/>
    </location>
</feature>
<dbReference type="Pfam" id="PF13699">
    <property type="entry name" value="eCIS_core"/>
    <property type="match status" value="1"/>
</dbReference>
<sequence>MRGEREFNSESAVRPAGDRVRATEPEHDALMYQAAATGRTDVLGASGLLGLQRAVGNAGVTELLEPTEERSPVHSVVHSGGGSALAPDVRTDMETRFGGQDFGDVRVHTDGAAHESAKSVNAQAYTVGSNIVFQRDTYDPSSAAGQHMLAHELTHVVQQRSGPVDGTDAGGGVKVSDPSDRFEREAVANADRLMSQPTPTADSAGGPAVQRHTEDDGHDHAQTYVQRQESGDEYEEDEAAAQTYVQRQESGEEEEEETPAA</sequence>
<accession>A0A7W7WTG1</accession>
<evidence type="ECO:0000313" key="4">
    <source>
        <dbReference type="Proteomes" id="UP000578819"/>
    </source>
</evidence>